<evidence type="ECO:0000313" key="3">
    <source>
        <dbReference type="Proteomes" id="UP000325440"/>
    </source>
</evidence>
<protein>
    <submittedName>
        <fullName evidence="2">Uncharacterized protein</fullName>
    </submittedName>
</protein>
<feature type="region of interest" description="Disordered" evidence="1">
    <location>
        <begin position="1"/>
        <end position="24"/>
    </location>
</feature>
<dbReference type="Proteomes" id="UP000325440">
    <property type="component" value="Unassembled WGS sequence"/>
</dbReference>
<evidence type="ECO:0000256" key="1">
    <source>
        <dbReference type="SAM" id="MobiDB-lite"/>
    </source>
</evidence>
<dbReference type="EMBL" id="CABPRJ010002413">
    <property type="protein sequence ID" value="VVC45807.1"/>
    <property type="molecule type" value="Genomic_DNA"/>
</dbReference>
<accession>A0A5E4NPT4</accession>
<evidence type="ECO:0000313" key="2">
    <source>
        <dbReference type="EMBL" id="VVC45807.1"/>
    </source>
</evidence>
<organism evidence="2 3">
    <name type="scientific">Cinara cedri</name>
    <dbReference type="NCBI Taxonomy" id="506608"/>
    <lineage>
        <taxon>Eukaryota</taxon>
        <taxon>Metazoa</taxon>
        <taxon>Ecdysozoa</taxon>
        <taxon>Arthropoda</taxon>
        <taxon>Hexapoda</taxon>
        <taxon>Insecta</taxon>
        <taxon>Pterygota</taxon>
        <taxon>Neoptera</taxon>
        <taxon>Paraneoptera</taxon>
        <taxon>Hemiptera</taxon>
        <taxon>Sternorrhyncha</taxon>
        <taxon>Aphidomorpha</taxon>
        <taxon>Aphidoidea</taxon>
        <taxon>Aphididae</taxon>
        <taxon>Lachninae</taxon>
        <taxon>Cinara</taxon>
    </lineage>
</organism>
<keyword evidence="3" id="KW-1185">Reference proteome</keyword>
<sequence length="112" mass="12195">MPTRLCRRQEETDPPRPPSHKRAAIAAGPNDVISCTRSLAKSPSTPSTQSNPAAVYAYCKRAVFPGCTQLHSTCMMSIVLINILNVSVHADGRTCLLPFHPNLLHGFQRLSA</sequence>
<reference evidence="2 3" key="1">
    <citation type="submission" date="2019-08" db="EMBL/GenBank/DDBJ databases">
        <authorList>
            <person name="Alioto T."/>
            <person name="Alioto T."/>
            <person name="Gomez Garrido J."/>
        </authorList>
    </citation>
    <scope>NUCLEOTIDE SEQUENCE [LARGE SCALE GENOMIC DNA]</scope>
</reference>
<name>A0A5E4NPT4_9HEMI</name>
<gene>
    <name evidence="2" type="ORF">CINCED_3A001816</name>
</gene>
<dbReference type="AlphaFoldDB" id="A0A5E4NPT4"/>
<proteinExistence type="predicted"/>